<keyword evidence="2 5" id="KW-0479">Metal-binding</keyword>
<dbReference type="InterPro" id="IPR036400">
    <property type="entry name" value="Cyt_B5-like_heme/steroid_sf"/>
</dbReference>
<feature type="domain" description="Cytochrome b5 heme-binding" evidence="6">
    <location>
        <begin position="45"/>
        <end position="121"/>
    </location>
</feature>
<dbReference type="GeneID" id="105265302"/>
<dbReference type="Proteomes" id="UP000694866">
    <property type="component" value="Unplaced"/>
</dbReference>
<keyword evidence="1 5" id="KW-0349">Heme</keyword>
<evidence type="ECO:0000256" key="1">
    <source>
        <dbReference type="ARBA" id="ARBA00022617"/>
    </source>
</evidence>
<evidence type="ECO:0000313" key="7">
    <source>
        <dbReference type="EMBL" id="JAG83350.1"/>
    </source>
</evidence>
<dbReference type="SMART" id="SM01117">
    <property type="entry name" value="Cyt-b5"/>
    <property type="match status" value="1"/>
</dbReference>
<reference evidence="7" key="1">
    <citation type="submission" date="2015-01" db="EMBL/GenBank/DDBJ databases">
        <title>Transcriptome Assembly of Fopius arisanus.</title>
        <authorList>
            <person name="Geib S."/>
        </authorList>
    </citation>
    <scope>NUCLEOTIDE SEQUENCE</scope>
</reference>
<dbReference type="PANTHER" id="PTHR19359">
    <property type="entry name" value="CYTOCHROME B5"/>
    <property type="match status" value="1"/>
</dbReference>
<evidence type="ECO:0000259" key="6">
    <source>
        <dbReference type="PROSITE" id="PS50255"/>
    </source>
</evidence>
<protein>
    <submittedName>
        <fullName evidence="7">CYB5_0 protein</fullName>
    </submittedName>
    <submittedName>
        <fullName evidence="9">Cytochrome b5</fullName>
    </submittedName>
</protein>
<proteinExistence type="inferred from homology"/>
<dbReference type="InterPro" id="IPR001199">
    <property type="entry name" value="Cyt_B5-like_heme/steroid-bd"/>
</dbReference>
<dbReference type="PANTHER" id="PTHR19359:SF41">
    <property type="entry name" value="GEO08203P1"/>
    <property type="match status" value="1"/>
</dbReference>
<dbReference type="PROSITE" id="PS50255">
    <property type="entry name" value="CYTOCHROME_B5_2"/>
    <property type="match status" value="1"/>
</dbReference>
<keyword evidence="3 5" id="KW-0408">Iron</keyword>
<evidence type="ECO:0000256" key="3">
    <source>
        <dbReference type="ARBA" id="ARBA00023004"/>
    </source>
</evidence>
<dbReference type="GO" id="GO:0046872">
    <property type="term" value="F:metal ion binding"/>
    <property type="evidence" value="ECO:0007669"/>
    <property type="project" value="UniProtKB-UniRule"/>
</dbReference>
<dbReference type="PROSITE" id="PS00191">
    <property type="entry name" value="CYTOCHROME_B5_1"/>
    <property type="match status" value="1"/>
</dbReference>
<dbReference type="FunFam" id="3.10.120.10:FF:000007">
    <property type="entry name" value="Sulfite oxidase, mitochondrial"/>
    <property type="match status" value="1"/>
</dbReference>
<dbReference type="KEGG" id="fas:105265302"/>
<evidence type="ECO:0000256" key="4">
    <source>
        <dbReference type="ARBA" id="ARBA00038168"/>
    </source>
</evidence>
<dbReference type="SUPFAM" id="SSF55856">
    <property type="entry name" value="Cytochrome b5-like heme/steroid binding domain"/>
    <property type="match status" value="1"/>
</dbReference>
<evidence type="ECO:0000313" key="9">
    <source>
        <dbReference type="RefSeq" id="XP_011301027.1"/>
    </source>
</evidence>
<dbReference type="GO" id="GO:0020037">
    <property type="term" value="F:heme binding"/>
    <property type="evidence" value="ECO:0007669"/>
    <property type="project" value="UniProtKB-UniRule"/>
</dbReference>
<reference evidence="9" key="2">
    <citation type="submission" date="2025-04" db="UniProtKB">
        <authorList>
            <consortium name="RefSeq"/>
        </authorList>
    </citation>
    <scope>IDENTIFICATION</scope>
    <source>
        <strain evidence="9">USDA-PBARC FA_bdor</strain>
        <tissue evidence="9">Whole organism</tissue>
    </source>
</reference>
<evidence type="ECO:0000256" key="2">
    <source>
        <dbReference type="ARBA" id="ARBA00022723"/>
    </source>
</evidence>
<accession>A0A9R1T1K8</accession>
<sequence>MSGGSKQSVRMAMDVLELNFLTVQLADQSINDIKKRDCEEVCENLRIITLEQLSRHDRHDDCWIAVYDRVYDCTAFIGKHPGGQDVILEYAGRDATLAFVDSGHSVEANRILRDYLIGQLPPHERLWLPNRIKVNRN</sequence>
<dbReference type="Pfam" id="PF00173">
    <property type="entry name" value="Cyt-b5"/>
    <property type="match status" value="1"/>
</dbReference>
<dbReference type="AlphaFoldDB" id="A0A0C9QGC3"/>
<organism evidence="7">
    <name type="scientific">Fopius arisanus</name>
    <dbReference type="NCBI Taxonomy" id="64838"/>
    <lineage>
        <taxon>Eukaryota</taxon>
        <taxon>Metazoa</taxon>
        <taxon>Ecdysozoa</taxon>
        <taxon>Arthropoda</taxon>
        <taxon>Hexapoda</taxon>
        <taxon>Insecta</taxon>
        <taxon>Pterygota</taxon>
        <taxon>Neoptera</taxon>
        <taxon>Endopterygota</taxon>
        <taxon>Hymenoptera</taxon>
        <taxon>Apocrita</taxon>
        <taxon>Ichneumonoidea</taxon>
        <taxon>Braconidae</taxon>
        <taxon>Opiinae</taxon>
        <taxon>Fopius</taxon>
    </lineage>
</organism>
<accession>A0A0C9QGC3</accession>
<keyword evidence="8" id="KW-1185">Reference proteome</keyword>
<dbReference type="RefSeq" id="XP_011301027.1">
    <property type="nucleotide sequence ID" value="XM_011302725.1"/>
</dbReference>
<evidence type="ECO:0000313" key="8">
    <source>
        <dbReference type="Proteomes" id="UP000694866"/>
    </source>
</evidence>
<dbReference type="EMBL" id="GBYB01013583">
    <property type="protein sequence ID" value="JAG83350.1"/>
    <property type="molecule type" value="Transcribed_RNA"/>
</dbReference>
<dbReference type="OrthoDB" id="260519at2759"/>
<dbReference type="InterPro" id="IPR050668">
    <property type="entry name" value="Cytochrome_b5"/>
</dbReference>
<dbReference type="Gene3D" id="3.10.120.10">
    <property type="entry name" value="Cytochrome b5-like heme/steroid binding domain"/>
    <property type="match status" value="1"/>
</dbReference>
<comment type="similarity">
    <text evidence="4 5">Belongs to the cytochrome b5 family.</text>
</comment>
<dbReference type="GO" id="GO:0016020">
    <property type="term" value="C:membrane"/>
    <property type="evidence" value="ECO:0007669"/>
    <property type="project" value="TreeGrafter"/>
</dbReference>
<dbReference type="PRINTS" id="PR00363">
    <property type="entry name" value="CYTOCHROMEB5"/>
</dbReference>
<name>A0A0C9QGC3_9HYME</name>
<gene>
    <name evidence="7" type="primary">CYB5_0</name>
    <name evidence="9" type="synonym">LOC105265302</name>
    <name evidence="7" type="ORF">g.19745</name>
</gene>
<evidence type="ECO:0000256" key="5">
    <source>
        <dbReference type="RuleBase" id="RU362121"/>
    </source>
</evidence>
<dbReference type="InterPro" id="IPR018506">
    <property type="entry name" value="Cyt_B5_heme-BS"/>
</dbReference>